<accession>A0ABS6KF21</accession>
<proteinExistence type="predicted"/>
<keyword evidence="5" id="KW-1185">Reference proteome</keyword>
<gene>
    <name evidence="4" type="ORF">KTH90_24325</name>
</gene>
<dbReference type="EC" id="3.2.1.40" evidence="2"/>
<dbReference type="EMBL" id="JAHQCX010000029">
    <property type="protein sequence ID" value="MBU9729122.1"/>
    <property type="molecule type" value="Genomic_DNA"/>
</dbReference>
<dbReference type="InterPro" id="IPR016007">
    <property type="entry name" value="Alpha_rhamnosid"/>
</dbReference>
<dbReference type="PANTHER" id="PTHR33307:SF6">
    <property type="entry name" value="ALPHA-RHAMNOSIDASE (EUROFUNG)-RELATED"/>
    <property type="match status" value="1"/>
</dbReference>
<dbReference type="Pfam" id="PF17389">
    <property type="entry name" value="Bac_rhamnosid6H"/>
    <property type="match status" value="1"/>
</dbReference>
<dbReference type="InterPro" id="IPR008928">
    <property type="entry name" value="6-hairpin_glycosidase_sf"/>
</dbReference>
<evidence type="ECO:0000256" key="2">
    <source>
        <dbReference type="ARBA" id="ARBA00012652"/>
    </source>
</evidence>
<feature type="domain" description="Alpha-L-rhamnosidase six-hairpin glycosidase" evidence="3">
    <location>
        <begin position="2"/>
        <end position="89"/>
    </location>
</feature>
<evidence type="ECO:0000256" key="1">
    <source>
        <dbReference type="ARBA" id="ARBA00001445"/>
    </source>
</evidence>
<dbReference type="Proteomes" id="UP001314681">
    <property type="component" value="Unassembled WGS sequence"/>
</dbReference>
<comment type="catalytic activity">
    <reaction evidence="1">
        <text>Hydrolysis of terminal non-reducing alpha-L-rhamnose residues in alpha-L-rhamnosides.</text>
        <dbReference type="EC" id="3.2.1.40"/>
    </reaction>
</comment>
<sequence>MIHENGDRLDTGFLSIPFLLDVLTEEGESELAYQLLFQEEGPSWLYEVKMGATTIWEAWQAMLPAGTPTSVSYNHYAFGCVGDWMYRYIGGIQPLEPGYKKIRIAPLPDGQVMQYGSGVYNYVCKIS</sequence>
<evidence type="ECO:0000313" key="5">
    <source>
        <dbReference type="Proteomes" id="UP001314681"/>
    </source>
</evidence>
<comment type="caution">
    <text evidence="4">The sequence shown here is derived from an EMBL/GenBank/DDBJ whole genome shotgun (WGS) entry which is preliminary data.</text>
</comment>
<evidence type="ECO:0000313" key="4">
    <source>
        <dbReference type="EMBL" id="MBU9729122.1"/>
    </source>
</evidence>
<dbReference type="SUPFAM" id="SSF48208">
    <property type="entry name" value="Six-hairpin glycosidases"/>
    <property type="match status" value="1"/>
</dbReference>
<dbReference type="RefSeq" id="WP_275061497.1">
    <property type="nucleotide sequence ID" value="NZ_JAHQCX010000029.1"/>
</dbReference>
<name>A0ABS6KF21_9FIRM</name>
<reference evidence="4 5" key="1">
    <citation type="submission" date="2021-06" db="EMBL/GenBank/DDBJ databases">
        <title>Description of novel taxa of the family Lachnospiraceae.</title>
        <authorList>
            <person name="Chaplin A.V."/>
            <person name="Sokolova S.R."/>
            <person name="Pikina A.P."/>
            <person name="Korzhanova M."/>
            <person name="Belova V."/>
            <person name="Korostin D."/>
            <person name="Efimov B.A."/>
        </authorList>
    </citation>
    <scope>NUCLEOTIDE SEQUENCE [LARGE SCALE GENOMIC DNA]</scope>
    <source>
        <strain evidence="4 5">ASD4241</strain>
    </source>
</reference>
<dbReference type="InterPro" id="IPR012341">
    <property type="entry name" value="6hp_glycosidase-like_sf"/>
</dbReference>
<dbReference type="PANTHER" id="PTHR33307">
    <property type="entry name" value="ALPHA-RHAMNOSIDASE (EUROFUNG)"/>
    <property type="match status" value="1"/>
</dbReference>
<protein>
    <recommendedName>
        <fullName evidence="2">alpha-L-rhamnosidase</fullName>
        <ecNumber evidence="2">3.2.1.40</ecNumber>
    </recommendedName>
</protein>
<organism evidence="4 5">
    <name type="scientific">Diplocloster modestus</name>
    <dbReference type="NCBI Taxonomy" id="2850322"/>
    <lineage>
        <taxon>Bacteria</taxon>
        <taxon>Bacillati</taxon>
        <taxon>Bacillota</taxon>
        <taxon>Clostridia</taxon>
        <taxon>Lachnospirales</taxon>
        <taxon>Lachnospiraceae</taxon>
        <taxon>Diplocloster</taxon>
    </lineage>
</organism>
<dbReference type="InterPro" id="IPR035396">
    <property type="entry name" value="Bac_rhamnosid6H"/>
</dbReference>
<dbReference type="Gene3D" id="1.50.10.10">
    <property type="match status" value="1"/>
</dbReference>
<evidence type="ECO:0000259" key="3">
    <source>
        <dbReference type="Pfam" id="PF17389"/>
    </source>
</evidence>